<keyword evidence="1" id="KW-0808">Transferase</keyword>
<feature type="domain" description="N-acetyltransferase" evidence="3">
    <location>
        <begin position="1"/>
        <end position="103"/>
    </location>
</feature>
<dbReference type="EMBL" id="BPWL01000007">
    <property type="protein sequence ID" value="GJJ12396.1"/>
    <property type="molecule type" value="Genomic_DNA"/>
</dbReference>
<reference evidence="4" key="1">
    <citation type="submission" date="2021-10" db="EMBL/GenBank/DDBJ databases">
        <title>De novo Genome Assembly of Clathrus columnatus (Basidiomycota, Fungi) Using Illumina and Nanopore Sequence Data.</title>
        <authorList>
            <person name="Ogiso-Tanaka E."/>
            <person name="Itagaki H."/>
            <person name="Hosoya T."/>
            <person name="Hosaka K."/>
        </authorList>
    </citation>
    <scope>NUCLEOTIDE SEQUENCE</scope>
    <source>
        <strain evidence="4">MO-923</strain>
    </source>
</reference>
<keyword evidence="2" id="KW-0012">Acyltransferase</keyword>
<gene>
    <name evidence="4" type="primary">NAA20</name>
    <name evidence="4" type="ORF">Clacol_006638</name>
</gene>
<dbReference type="GO" id="GO:0004596">
    <property type="term" value="F:protein-N-terminal amino-acid acetyltransferase activity"/>
    <property type="evidence" value="ECO:0007669"/>
    <property type="project" value="TreeGrafter"/>
</dbReference>
<dbReference type="AlphaFoldDB" id="A0AAV5AIU1"/>
<evidence type="ECO:0000256" key="2">
    <source>
        <dbReference type="ARBA" id="ARBA00023315"/>
    </source>
</evidence>
<proteinExistence type="predicted"/>
<dbReference type="PANTHER" id="PTHR45910:SF1">
    <property type="entry name" value="N-ALPHA-ACETYLTRANSFERASE 20"/>
    <property type="match status" value="1"/>
</dbReference>
<dbReference type="SUPFAM" id="SSF55729">
    <property type="entry name" value="Acyl-CoA N-acyltransferases (Nat)"/>
    <property type="match status" value="1"/>
</dbReference>
<accession>A0AAV5AIU1</accession>
<comment type="caution">
    <text evidence="4">The sequence shown here is derived from an EMBL/GenBank/DDBJ whole genome shotgun (WGS) entry which is preliminary data.</text>
</comment>
<dbReference type="InterPro" id="IPR000182">
    <property type="entry name" value="GNAT_dom"/>
</dbReference>
<dbReference type="PROSITE" id="PS51186">
    <property type="entry name" value="GNAT"/>
    <property type="match status" value="1"/>
</dbReference>
<name>A0AAV5AIU1_9AGAM</name>
<sequence length="126" mass="14563">MILGKVEGVGHEWHGHVTAITVAPEYRRLHLGKNMMDLLERISDQVYHGFFVDLYVRLSNDKAIGMYERLGYSIYRRVRKYYGSAGPGNIEDEDAYDMRKALPRDVDRRSVRLNGKNIFVNANEVS</sequence>
<evidence type="ECO:0000313" key="5">
    <source>
        <dbReference type="Proteomes" id="UP001050691"/>
    </source>
</evidence>
<organism evidence="4 5">
    <name type="scientific">Clathrus columnatus</name>
    <dbReference type="NCBI Taxonomy" id="1419009"/>
    <lineage>
        <taxon>Eukaryota</taxon>
        <taxon>Fungi</taxon>
        <taxon>Dikarya</taxon>
        <taxon>Basidiomycota</taxon>
        <taxon>Agaricomycotina</taxon>
        <taxon>Agaricomycetes</taxon>
        <taxon>Phallomycetidae</taxon>
        <taxon>Phallales</taxon>
        <taxon>Clathraceae</taxon>
        <taxon>Clathrus</taxon>
    </lineage>
</organism>
<evidence type="ECO:0000256" key="1">
    <source>
        <dbReference type="ARBA" id="ARBA00022679"/>
    </source>
</evidence>
<dbReference type="PANTHER" id="PTHR45910">
    <property type="entry name" value="N-ALPHA-ACETYLTRANSFERASE 20"/>
    <property type="match status" value="1"/>
</dbReference>
<evidence type="ECO:0000313" key="4">
    <source>
        <dbReference type="EMBL" id="GJJ12396.1"/>
    </source>
</evidence>
<dbReference type="Gene3D" id="3.40.630.30">
    <property type="match status" value="1"/>
</dbReference>
<protein>
    <submittedName>
        <fullName evidence="4">N(Alpha)-acetyltransferase 20, NatB catalyticsubunit</fullName>
    </submittedName>
</protein>
<evidence type="ECO:0000259" key="3">
    <source>
        <dbReference type="PROSITE" id="PS51186"/>
    </source>
</evidence>
<dbReference type="InterPro" id="IPR051646">
    <property type="entry name" value="NatB_acetyltransferase_subunit"/>
</dbReference>
<dbReference type="GO" id="GO:0031416">
    <property type="term" value="C:NatB complex"/>
    <property type="evidence" value="ECO:0007669"/>
    <property type="project" value="TreeGrafter"/>
</dbReference>
<dbReference type="Proteomes" id="UP001050691">
    <property type="component" value="Unassembled WGS sequence"/>
</dbReference>
<dbReference type="InterPro" id="IPR016181">
    <property type="entry name" value="Acyl_CoA_acyltransferase"/>
</dbReference>
<dbReference type="Pfam" id="PF00583">
    <property type="entry name" value="Acetyltransf_1"/>
    <property type="match status" value="1"/>
</dbReference>
<keyword evidence="5" id="KW-1185">Reference proteome</keyword>